<dbReference type="EMBL" id="CP033464">
    <property type="protein sequence ID" value="QDX93682.1"/>
    <property type="molecule type" value="Genomic_DNA"/>
</dbReference>
<dbReference type="AlphaFoldDB" id="A0A502IRV7"/>
<gene>
    <name evidence="1" type="ORF">EEL30_16095</name>
</gene>
<accession>A0A502IRV7</accession>
<dbReference type="Pfam" id="PF12982">
    <property type="entry name" value="DUF3866"/>
    <property type="match status" value="1"/>
</dbReference>
<keyword evidence="2" id="KW-1185">Reference proteome</keyword>
<name>A0A502IRV7_BRELA</name>
<dbReference type="Proteomes" id="UP000319432">
    <property type="component" value="Chromosome"/>
</dbReference>
<sequence length="369" mass="41210">MQQMMAGHILACVEQRRGLTEVVVQRADGITQRAIYYGYHDDLWVGQTVLLNVTATKLTLGTGGTDFIVAQEPFCNREHYPTKYGHIMKMRYTPLQVAVDSLEEQASPYHELFMQEDLSLAGSLVIVAELHSMLPALCIRLKELMPEARIVYVMTDHAALPISLSQHVHWLVSNNYLQATITTGQAFGGDGECVNTVTGLLAAKHVYQADWIICASGPGGVGTGTPYGFTGLQIADVLHHVDILGGAPLFLPRISFGDRRDRHHGISHHTTTLLKRFMLRPIILPIPVFGDERDQRIDQQVEQSSLSRKHIILRERAGTVSDLASLYERHHLVNLSSMGRNWKEDPSPFLTADAMAKAAYWIRQLIEKV</sequence>
<dbReference type="OrthoDB" id="3401376at2"/>
<protein>
    <submittedName>
        <fullName evidence="1">DUF3866 family protein</fullName>
    </submittedName>
</protein>
<evidence type="ECO:0000313" key="1">
    <source>
        <dbReference type="EMBL" id="QDX93682.1"/>
    </source>
</evidence>
<dbReference type="InterPro" id="IPR024479">
    <property type="entry name" value="DUF3866"/>
</dbReference>
<organism evidence="1 2">
    <name type="scientific">Brevibacillus laterosporus</name>
    <name type="common">Bacillus laterosporus</name>
    <dbReference type="NCBI Taxonomy" id="1465"/>
    <lineage>
        <taxon>Bacteria</taxon>
        <taxon>Bacillati</taxon>
        <taxon>Bacillota</taxon>
        <taxon>Bacilli</taxon>
        <taxon>Bacillales</taxon>
        <taxon>Paenibacillaceae</taxon>
        <taxon>Brevibacillus</taxon>
    </lineage>
</organism>
<reference evidence="1 2" key="1">
    <citation type="submission" date="2018-11" db="EMBL/GenBank/DDBJ databases">
        <title>Phylogenetic determinants of toxin gene distribution in genomes of Brevibacillus laterosporus.</title>
        <authorList>
            <person name="Glare T.R."/>
            <person name="Durrant A."/>
            <person name="Berry C."/>
            <person name="Palma L."/>
            <person name="Ormskirk M."/>
            <person name="Cox M.O."/>
        </authorList>
    </citation>
    <scope>NUCLEOTIDE SEQUENCE [LARGE SCALE GENOMIC DNA]</scope>
    <source>
        <strain evidence="1 2">1821L</strain>
    </source>
</reference>
<proteinExistence type="predicted"/>
<evidence type="ECO:0000313" key="2">
    <source>
        <dbReference type="Proteomes" id="UP000319432"/>
    </source>
</evidence>